<accession>A0ACC2NVM6</accession>
<dbReference type="EMBL" id="CM056742">
    <property type="protein sequence ID" value="KAJ8675201.1"/>
    <property type="molecule type" value="Genomic_DNA"/>
</dbReference>
<dbReference type="Proteomes" id="UP001239111">
    <property type="component" value="Chromosome 2"/>
</dbReference>
<evidence type="ECO:0000313" key="1">
    <source>
        <dbReference type="EMBL" id="KAJ8675201.1"/>
    </source>
</evidence>
<gene>
    <name evidence="1" type="ORF">QAD02_010987</name>
</gene>
<keyword evidence="2" id="KW-1185">Reference proteome</keyword>
<organism evidence="1 2">
    <name type="scientific">Eretmocerus hayati</name>
    <dbReference type="NCBI Taxonomy" id="131215"/>
    <lineage>
        <taxon>Eukaryota</taxon>
        <taxon>Metazoa</taxon>
        <taxon>Ecdysozoa</taxon>
        <taxon>Arthropoda</taxon>
        <taxon>Hexapoda</taxon>
        <taxon>Insecta</taxon>
        <taxon>Pterygota</taxon>
        <taxon>Neoptera</taxon>
        <taxon>Endopterygota</taxon>
        <taxon>Hymenoptera</taxon>
        <taxon>Apocrita</taxon>
        <taxon>Proctotrupomorpha</taxon>
        <taxon>Chalcidoidea</taxon>
        <taxon>Aphelinidae</taxon>
        <taxon>Aphelininae</taxon>
        <taxon>Eretmocerus</taxon>
    </lineage>
</organism>
<sequence>MGAELTRISVSQILYGETTVEPPTKIIRFGSRADFGVMQLDSTLARSCTEATIHASTKQQLLRLNLNSDSNVKARRRRFDFSSLLQRDYHPVPYEGNGWWVQAK</sequence>
<comment type="caution">
    <text evidence="1">The sequence shown here is derived from an EMBL/GenBank/DDBJ whole genome shotgun (WGS) entry which is preliminary data.</text>
</comment>
<evidence type="ECO:0000313" key="2">
    <source>
        <dbReference type="Proteomes" id="UP001239111"/>
    </source>
</evidence>
<protein>
    <submittedName>
        <fullName evidence="1">Uncharacterized protein</fullName>
    </submittedName>
</protein>
<reference evidence="1" key="1">
    <citation type="submission" date="2023-04" db="EMBL/GenBank/DDBJ databases">
        <title>A chromosome-level genome assembly of the parasitoid wasp Eretmocerus hayati.</title>
        <authorList>
            <person name="Zhong Y."/>
            <person name="Liu S."/>
            <person name="Liu Y."/>
        </authorList>
    </citation>
    <scope>NUCLEOTIDE SEQUENCE</scope>
    <source>
        <strain evidence="1">ZJU_SS_LIU_2023</strain>
    </source>
</reference>
<name>A0ACC2NVM6_9HYME</name>
<proteinExistence type="predicted"/>